<dbReference type="PROSITE" id="PS50966">
    <property type="entry name" value="ZF_SWIM"/>
    <property type="match status" value="1"/>
</dbReference>
<gene>
    <name evidence="6" type="ORF">LSAT_V11C100004520</name>
</gene>
<evidence type="ECO:0000259" key="5">
    <source>
        <dbReference type="PROSITE" id="PS50966"/>
    </source>
</evidence>
<evidence type="ECO:0000256" key="3">
    <source>
        <dbReference type="ARBA" id="ARBA00022833"/>
    </source>
</evidence>
<dbReference type="PANTHER" id="PTHR47718:SF7">
    <property type="entry name" value="PROTEIN FAR1-RELATED SEQUENCE"/>
    <property type="match status" value="1"/>
</dbReference>
<accession>A0A9R1WJM6</accession>
<reference evidence="6 7" key="1">
    <citation type="journal article" date="2017" name="Nat. Commun.">
        <title>Genome assembly with in vitro proximity ligation data and whole-genome triplication in lettuce.</title>
        <authorList>
            <person name="Reyes-Chin-Wo S."/>
            <person name="Wang Z."/>
            <person name="Yang X."/>
            <person name="Kozik A."/>
            <person name="Arikit S."/>
            <person name="Song C."/>
            <person name="Xia L."/>
            <person name="Froenicke L."/>
            <person name="Lavelle D.O."/>
            <person name="Truco M.J."/>
            <person name="Xia R."/>
            <person name="Zhu S."/>
            <person name="Xu C."/>
            <person name="Xu H."/>
            <person name="Xu X."/>
            <person name="Cox K."/>
            <person name="Korf I."/>
            <person name="Meyers B.C."/>
            <person name="Michelmore R.W."/>
        </authorList>
    </citation>
    <scope>NUCLEOTIDE SEQUENCE [LARGE SCALE GENOMIC DNA]</scope>
    <source>
        <strain evidence="7">cv. Salinas</strain>
        <tissue evidence="6">Seedlings</tissue>
    </source>
</reference>
<dbReference type="PANTHER" id="PTHR47718">
    <property type="entry name" value="OS01G0519700 PROTEIN"/>
    <property type="match status" value="1"/>
</dbReference>
<keyword evidence="2 4" id="KW-0863">Zinc-finger</keyword>
<proteinExistence type="predicted"/>
<dbReference type="SMART" id="SM00575">
    <property type="entry name" value="ZnF_PMZ"/>
    <property type="match status" value="1"/>
</dbReference>
<evidence type="ECO:0000313" key="6">
    <source>
        <dbReference type="EMBL" id="KAJ0225238.1"/>
    </source>
</evidence>
<evidence type="ECO:0000256" key="4">
    <source>
        <dbReference type="PROSITE-ProRule" id="PRU00325"/>
    </source>
</evidence>
<dbReference type="InterPro" id="IPR006564">
    <property type="entry name" value="Znf_PMZ"/>
</dbReference>
<dbReference type="AlphaFoldDB" id="A0A9R1WJM6"/>
<sequence length="370" mass="43427">MMRVVVVVVDDDDDDDDNDDDDEIKHIRPLVPRYSDFKNSYKDWAKSDTIEEFETKWEDIRDKYNLESNSELIEMFVNSKTMLNEFVVQYDKEVHYRRVVGEEEVFKTMNSKPVLFSVHTIEAKAEAMGNIIHETVSKSKEEIKYRVGQLNVNKTHRRIVTFHFLNQVNVKCSCAKFEIYVILCKHNLYVIKKNHVEILPNHYILPRWILDARFKVVNSNIGLEEIDNKNGVSLLTVRCIHANYTKAIDIARDSPVEIRKFNIFLVEFIEDQLIRKNPKGHQRISQVEMLPQISIRDPHLPTNTKGHPKNANKITSSLEIMKKKKRICSHCGRLGHYINGCLIKKLHDYICFCIRQRNLYKTNNDMVTCS</sequence>
<feature type="domain" description="SWIM-type" evidence="5">
    <location>
        <begin position="164"/>
        <end position="195"/>
    </location>
</feature>
<dbReference type="InterPro" id="IPR007527">
    <property type="entry name" value="Znf_SWIM"/>
</dbReference>
<evidence type="ECO:0000313" key="7">
    <source>
        <dbReference type="Proteomes" id="UP000235145"/>
    </source>
</evidence>
<name>A0A9R1WJM6_LACSA</name>
<dbReference type="EMBL" id="NBSK02000001">
    <property type="protein sequence ID" value="KAJ0225238.1"/>
    <property type="molecule type" value="Genomic_DNA"/>
</dbReference>
<organism evidence="6 7">
    <name type="scientific">Lactuca sativa</name>
    <name type="common">Garden lettuce</name>
    <dbReference type="NCBI Taxonomy" id="4236"/>
    <lineage>
        <taxon>Eukaryota</taxon>
        <taxon>Viridiplantae</taxon>
        <taxon>Streptophyta</taxon>
        <taxon>Embryophyta</taxon>
        <taxon>Tracheophyta</taxon>
        <taxon>Spermatophyta</taxon>
        <taxon>Magnoliopsida</taxon>
        <taxon>eudicotyledons</taxon>
        <taxon>Gunneridae</taxon>
        <taxon>Pentapetalae</taxon>
        <taxon>asterids</taxon>
        <taxon>campanulids</taxon>
        <taxon>Asterales</taxon>
        <taxon>Asteraceae</taxon>
        <taxon>Cichorioideae</taxon>
        <taxon>Cichorieae</taxon>
        <taxon>Lactucinae</taxon>
        <taxon>Lactuca</taxon>
    </lineage>
</organism>
<keyword evidence="1" id="KW-0479">Metal-binding</keyword>
<comment type="caution">
    <text evidence="6">The sequence shown here is derived from an EMBL/GenBank/DDBJ whole genome shotgun (WGS) entry which is preliminary data.</text>
</comment>
<protein>
    <recommendedName>
        <fullName evidence="5">SWIM-type domain-containing protein</fullName>
    </recommendedName>
</protein>
<evidence type="ECO:0000256" key="2">
    <source>
        <dbReference type="ARBA" id="ARBA00022771"/>
    </source>
</evidence>
<dbReference type="Proteomes" id="UP000235145">
    <property type="component" value="Unassembled WGS sequence"/>
</dbReference>
<keyword evidence="3" id="KW-0862">Zinc</keyword>
<dbReference type="GO" id="GO:0008270">
    <property type="term" value="F:zinc ion binding"/>
    <property type="evidence" value="ECO:0007669"/>
    <property type="project" value="UniProtKB-KW"/>
</dbReference>
<keyword evidence="7" id="KW-1185">Reference proteome</keyword>
<evidence type="ECO:0000256" key="1">
    <source>
        <dbReference type="ARBA" id="ARBA00022723"/>
    </source>
</evidence>